<sequence length="211" mass="23966">MYDIWSRFAGAPVFRTANLVGISRTTVSRVMTPKTKLAKKIQQCEVWRIRGAIEPKQKIRSSGWSVPYPTTHVQDYKNAPELQHESSSIIIHSSSFTVFSRKVWIVQVQASEDLLCTPSEESGCVESDLSGRYSGISWTFVLKCHDHRICVYGRQQPSSSCKHHKRTPSIGRYPRMDSPVFSLDFTQYSMCVTCLVDELQPPDPSDMSTRT</sequence>
<evidence type="ECO:0000313" key="2">
    <source>
        <dbReference type="Proteomes" id="UP000887159"/>
    </source>
</evidence>
<name>A0A8X6VV88_TRICX</name>
<accession>A0A8X6VV88</accession>
<comment type="caution">
    <text evidence="1">The sequence shown here is derived from an EMBL/GenBank/DDBJ whole genome shotgun (WGS) entry which is preliminary data.</text>
</comment>
<dbReference type="AlphaFoldDB" id="A0A8X6VV88"/>
<dbReference type="Proteomes" id="UP000887159">
    <property type="component" value="Unassembled WGS sequence"/>
</dbReference>
<evidence type="ECO:0000313" key="1">
    <source>
        <dbReference type="EMBL" id="GFY23064.1"/>
    </source>
</evidence>
<organism evidence="1 2">
    <name type="scientific">Trichonephila clavipes</name>
    <name type="common">Golden silk orbweaver</name>
    <name type="synonym">Nephila clavipes</name>
    <dbReference type="NCBI Taxonomy" id="2585209"/>
    <lineage>
        <taxon>Eukaryota</taxon>
        <taxon>Metazoa</taxon>
        <taxon>Ecdysozoa</taxon>
        <taxon>Arthropoda</taxon>
        <taxon>Chelicerata</taxon>
        <taxon>Arachnida</taxon>
        <taxon>Araneae</taxon>
        <taxon>Araneomorphae</taxon>
        <taxon>Entelegynae</taxon>
        <taxon>Araneoidea</taxon>
        <taxon>Nephilidae</taxon>
        <taxon>Trichonephila</taxon>
    </lineage>
</organism>
<protein>
    <submittedName>
        <fullName evidence="1">Uncharacterized protein</fullName>
    </submittedName>
</protein>
<gene>
    <name evidence="1" type="ORF">TNCV_3763041</name>
</gene>
<keyword evidence="2" id="KW-1185">Reference proteome</keyword>
<proteinExistence type="predicted"/>
<reference evidence="1" key="1">
    <citation type="submission" date="2020-08" db="EMBL/GenBank/DDBJ databases">
        <title>Multicomponent nature underlies the extraordinary mechanical properties of spider dragline silk.</title>
        <authorList>
            <person name="Kono N."/>
            <person name="Nakamura H."/>
            <person name="Mori M."/>
            <person name="Yoshida Y."/>
            <person name="Ohtoshi R."/>
            <person name="Malay A.D."/>
            <person name="Moran D.A.P."/>
            <person name="Tomita M."/>
            <person name="Numata K."/>
            <person name="Arakawa K."/>
        </authorList>
    </citation>
    <scope>NUCLEOTIDE SEQUENCE</scope>
</reference>
<dbReference type="EMBL" id="BMAU01021362">
    <property type="protein sequence ID" value="GFY23064.1"/>
    <property type="molecule type" value="Genomic_DNA"/>
</dbReference>